<dbReference type="GO" id="GO:0008233">
    <property type="term" value="F:peptidase activity"/>
    <property type="evidence" value="ECO:0007669"/>
    <property type="project" value="UniProtKB-KW"/>
</dbReference>
<dbReference type="Gene3D" id="2.40.30.10">
    <property type="entry name" value="Translation factors"/>
    <property type="match status" value="1"/>
</dbReference>
<sequence length="413" mass="45781">MNKPELLAPAGTMEKLKCAIRYGADAVYMGGPDFGLRNMAGNFTLAEMPQALAFCHEQGVRCYLTINSYPADHTLGRLENYLQELAPLPFDAYIVSDPGVLRMIRRISPEREIHLSTQANTINHESVLFWQEQGIGRVNLAREMTLEDISATTRAVSLPCEVFVHGALCIAYSGRCLLSSAMTGRSANLGECTQPCRWKYALVEERRPGEYQPIEEDSSGTFIYNSKDLCLLEYLPDLVRAGVASLKIEGRMKGVHYLAGVLRIYRTALDRFCADPDGYTADPAWMEELTTISHRGYTTGFLLGDPKDVGQSYQAGYLRSHKLVGVVEAMHGEKLAEVVVRNRFQAGDQLSLMGPAMKNADFTATDLQYYDQQGTLLPVATVHPNMRILMPVPAGTAPDDLIRLPAPMQEFDS</sequence>
<protein>
    <submittedName>
        <fullName evidence="5">Peptidase U32</fullName>
    </submittedName>
</protein>
<evidence type="ECO:0000256" key="2">
    <source>
        <dbReference type="ARBA" id="ARBA00022801"/>
    </source>
</evidence>
<dbReference type="Pfam" id="PF01136">
    <property type="entry name" value="Peptidase_U32"/>
    <property type="match status" value="1"/>
</dbReference>
<dbReference type="AlphaFoldDB" id="B3EAU3"/>
<dbReference type="PANTHER" id="PTHR30217:SF6">
    <property type="entry name" value="TRNA HYDROXYLATION PROTEIN P"/>
    <property type="match status" value="1"/>
</dbReference>
<dbReference type="InterPro" id="IPR032525">
    <property type="entry name" value="Peptidase_U32_C"/>
</dbReference>
<name>B3EAU3_TRIL1</name>
<dbReference type="PANTHER" id="PTHR30217">
    <property type="entry name" value="PEPTIDASE U32 FAMILY"/>
    <property type="match status" value="1"/>
</dbReference>
<reference evidence="5 6" key="1">
    <citation type="submission" date="2008-05" db="EMBL/GenBank/DDBJ databases">
        <title>Complete sequence of chromosome of Geobacter lovleyi SZ.</title>
        <authorList>
            <consortium name="US DOE Joint Genome Institute"/>
            <person name="Lucas S."/>
            <person name="Copeland A."/>
            <person name="Lapidus A."/>
            <person name="Glavina del Rio T."/>
            <person name="Dalin E."/>
            <person name="Tice H."/>
            <person name="Bruce D."/>
            <person name="Goodwin L."/>
            <person name="Pitluck S."/>
            <person name="Chertkov O."/>
            <person name="Meincke L."/>
            <person name="Brettin T."/>
            <person name="Detter J.C."/>
            <person name="Han C."/>
            <person name="Tapia R."/>
            <person name="Kuske C.R."/>
            <person name="Schmutz J."/>
            <person name="Larimer F."/>
            <person name="Land M."/>
            <person name="Hauser L."/>
            <person name="Kyrpides N."/>
            <person name="Mikhailova N."/>
            <person name="Sung Y."/>
            <person name="Fletcher K.E."/>
            <person name="Ritalahti K.M."/>
            <person name="Loeffler F.E."/>
            <person name="Richardson P."/>
        </authorList>
    </citation>
    <scope>NUCLEOTIDE SEQUENCE [LARGE SCALE GENOMIC DNA]</scope>
    <source>
        <strain evidence="6">ATCC BAA-1151 / DSM 17278 / SZ</strain>
    </source>
</reference>
<organism evidence="5 6">
    <name type="scientific">Trichlorobacter lovleyi (strain ATCC BAA-1151 / DSM 17278 / SZ)</name>
    <name type="common">Geobacter lovleyi</name>
    <dbReference type="NCBI Taxonomy" id="398767"/>
    <lineage>
        <taxon>Bacteria</taxon>
        <taxon>Pseudomonadati</taxon>
        <taxon>Thermodesulfobacteriota</taxon>
        <taxon>Desulfuromonadia</taxon>
        <taxon>Geobacterales</taxon>
        <taxon>Geobacteraceae</taxon>
        <taxon>Trichlorobacter</taxon>
    </lineage>
</organism>
<dbReference type="GO" id="GO:0006508">
    <property type="term" value="P:proteolysis"/>
    <property type="evidence" value="ECO:0007669"/>
    <property type="project" value="UniProtKB-KW"/>
</dbReference>
<evidence type="ECO:0000256" key="1">
    <source>
        <dbReference type="ARBA" id="ARBA00022670"/>
    </source>
</evidence>
<dbReference type="OrthoDB" id="9807498at2"/>
<dbReference type="PROSITE" id="PS01276">
    <property type="entry name" value="PEPTIDASE_U32"/>
    <property type="match status" value="1"/>
</dbReference>
<keyword evidence="2" id="KW-0378">Hydrolase</keyword>
<proteinExistence type="inferred from homology"/>
<feature type="domain" description="Peptidase family U32 C-terminal" evidence="4">
    <location>
        <begin position="319"/>
        <end position="403"/>
    </location>
</feature>
<evidence type="ECO:0000313" key="5">
    <source>
        <dbReference type="EMBL" id="ACD96976.1"/>
    </source>
</evidence>
<dbReference type="STRING" id="398767.Glov_3270"/>
<evidence type="ECO:0000256" key="3">
    <source>
        <dbReference type="ARBA" id="ARBA00038374"/>
    </source>
</evidence>
<evidence type="ECO:0000313" key="6">
    <source>
        <dbReference type="Proteomes" id="UP000002420"/>
    </source>
</evidence>
<dbReference type="MEROPS" id="U32.002"/>
<keyword evidence="1" id="KW-0645">Protease</keyword>
<dbReference type="InterPro" id="IPR051454">
    <property type="entry name" value="RNA/ubiquinone_mod_enzymes"/>
</dbReference>
<accession>B3EAU3</accession>
<dbReference type="EMBL" id="CP001089">
    <property type="protein sequence ID" value="ACD96976.1"/>
    <property type="molecule type" value="Genomic_DNA"/>
</dbReference>
<dbReference type="Proteomes" id="UP000002420">
    <property type="component" value="Chromosome"/>
</dbReference>
<dbReference type="KEGG" id="glo:Glov_3270"/>
<dbReference type="InterPro" id="IPR001539">
    <property type="entry name" value="Peptidase_U32"/>
</dbReference>
<dbReference type="RefSeq" id="WP_012471300.1">
    <property type="nucleotide sequence ID" value="NC_010814.1"/>
</dbReference>
<dbReference type="HOGENOM" id="CLU_011540_0_2_7"/>
<evidence type="ECO:0000259" key="4">
    <source>
        <dbReference type="Pfam" id="PF16325"/>
    </source>
</evidence>
<keyword evidence="6" id="KW-1185">Reference proteome</keyword>
<gene>
    <name evidence="5" type="ordered locus">Glov_3270</name>
</gene>
<dbReference type="eggNOG" id="COG0826">
    <property type="taxonomic scope" value="Bacteria"/>
</dbReference>
<dbReference type="Pfam" id="PF16325">
    <property type="entry name" value="Peptidase_U32_C"/>
    <property type="match status" value="1"/>
</dbReference>
<comment type="similarity">
    <text evidence="3">Belongs to the peptidase U32 family.</text>
</comment>